<reference evidence="2 3" key="1">
    <citation type="submission" date="2016-12" db="EMBL/GenBank/DDBJ databases">
        <title>Diversity of luminous bacteria.</title>
        <authorList>
            <person name="Yoshizawa S."/>
            <person name="Kogure K."/>
        </authorList>
    </citation>
    <scope>NUCLEOTIDE SEQUENCE [LARGE SCALE GENOMIC DNA]</scope>
    <source>
        <strain evidence="2 3">LC1-200</strain>
    </source>
</reference>
<proteinExistence type="predicted"/>
<protein>
    <submittedName>
        <fullName evidence="2">Chemotaxis protein</fullName>
    </submittedName>
</protein>
<evidence type="ECO:0000313" key="3">
    <source>
        <dbReference type="Proteomes" id="UP000238730"/>
    </source>
</evidence>
<dbReference type="EMBL" id="MSCJ01000001">
    <property type="protein sequence ID" value="PQJ66576.1"/>
    <property type="molecule type" value="Genomic_DNA"/>
</dbReference>
<keyword evidence="1" id="KW-0732">Signal</keyword>
<dbReference type="RefSeq" id="WP_105059929.1">
    <property type="nucleotide sequence ID" value="NZ_MSCJ01000001.1"/>
</dbReference>
<gene>
    <name evidence="2" type="ORF">BTO08_03615</name>
</gene>
<dbReference type="Pfam" id="PF11101">
    <property type="entry name" value="DUF2884"/>
    <property type="match status" value="1"/>
</dbReference>
<dbReference type="InterPro" id="IPR021307">
    <property type="entry name" value="DUF2884"/>
</dbReference>
<evidence type="ECO:0000256" key="1">
    <source>
        <dbReference type="SAM" id="SignalP"/>
    </source>
</evidence>
<organism evidence="2 3">
    <name type="scientific">Photobacterium angustum</name>
    <dbReference type="NCBI Taxonomy" id="661"/>
    <lineage>
        <taxon>Bacteria</taxon>
        <taxon>Pseudomonadati</taxon>
        <taxon>Pseudomonadota</taxon>
        <taxon>Gammaproteobacteria</taxon>
        <taxon>Vibrionales</taxon>
        <taxon>Vibrionaceae</taxon>
        <taxon>Photobacterium</taxon>
    </lineage>
</organism>
<comment type="caution">
    <text evidence="2">The sequence shown here is derived from an EMBL/GenBank/DDBJ whole genome shotgun (WGS) entry which is preliminary data.</text>
</comment>
<dbReference type="OrthoDB" id="5904592at2"/>
<feature type="signal peptide" evidence="1">
    <location>
        <begin position="1"/>
        <end position="25"/>
    </location>
</feature>
<accession>A0A2S7VWT5</accession>
<name>A0A2S7VWT5_PHOAN</name>
<dbReference type="AlphaFoldDB" id="A0A2S7VWT5"/>
<dbReference type="PROSITE" id="PS51257">
    <property type="entry name" value="PROKAR_LIPOPROTEIN"/>
    <property type="match status" value="1"/>
</dbReference>
<feature type="chain" id="PRO_5015671552" evidence="1">
    <location>
        <begin position="26"/>
        <end position="254"/>
    </location>
</feature>
<evidence type="ECO:0000313" key="2">
    <source>
        <dbReference type="EMBL" id="PQJ66576.1"/>
    </source>
</evidence>
<dbReference type="Proteomes" id="UP000238730">
    <property type="component" value="Unassembled WGS sequence"/>
</dbReference>
<sequence>MISRDKVMNKLLIGTLLLSSSSVFAQSCPVDVPNPIHIDKGNISVYEQGKPKLLIDNNNNVYINGEKVDLTAMQQKAVEAYSQNVQTYLPQMAQLAQEGVGMATDVLGEVANSFDSQDAFKNVETLIAQFGQQAHEKFYNQQGEFVMPADVFSNMDTNWKTEFESAMQQVSVQSIASLFAALSDEMKNGDVDFTQLQSKFAELKTRLSEQMTQRSQQMKVKADSLCGSIEGLAEQEKQLQQVIPQLKGIPMFEI</sequence>